<accession>A0AAD4P2V9</accession>
<evidence type="ECO:0000313" key="1">
    <source>
        <dbReference type="EMBL" id="KAH6824709.1"/>
    </source>
</evidence>
<keyword evidence="2" id="KW-1185">Reference proteome</keyword>
<proteinExistence type="predicted"/>
<reference evidence="1 2" key="1">
    <citation type="journal article" date="2021" name="Nat. Commun.">
        <title>Incipient diploidization of the medicinal plant Perilla within 10,000 years.</title>
        <authorList>
            <person name="Zhang Y."/>
            <person name="Shen Q."/>
            <person name="Leng L."/>
            <person name="Zhang D."/>
            <person name="Chen S."/>
            <person name="Shi Y."/>
            <person name="Ning Z."/>
            <person name="Chen S."/>
        </authorList>
    </citation>
    <scope>NUCLEOTIDE SEQUENCE [LARGE SCALE GENOMIC DNA]</scope>
    <source>
        <strain evidence="2">cv. PC099</strain>
    </source>
</reference>
<dbReference type="InterPro" id="IPR036758">
    <property type="entry name" value="At5g01610-like"/>
</dbReference>
<evidence type="ECO:0000313" key="2">
    <source>
        <dbReference type="Proteomes" id="UP001190926"/>
    </source>
</evidence>
<protein>
    <submittedName>
        <fullName evidence="1">Uncharacterized protein</fullName>
    </submittedName>
</protein>
<dbReference type="Proteomes" id="UP001190926">
    <property type="component" value="Unassembled WGS sequence"/>
</dbReference>
<dbReference type="Gene3D" id="2.30.240.10">
    <property type="entry name" value="At5g01610-like"/>
    <property type="match status" value="1"/>
</dbReference>
<sequence>MDQVFSKVGSYWLSQKASNEFSTVGNDANSLSTSIEGGTKWLVNTIKGKIQTPLPEFLKEFDLAIGIFPRNATNYEFDEETKKLTVHIPSVCEVGYKDDSVLRFATTVTGCLEKGKLSEIVGMKTKVFVWIKVTCITSEKSKIHFQAGMWKARSRDAYEVERNGISVSKF</sequence>
<dbReference type="Pfam" id="PF04398">
    <property type="entry name" value="DUF538"/>
    <property type="match status" value="1"/>
</dbReference>
<dbReference type="AlphaFoldDB" id="A0AAD4P2V9"/>
<dbReference type="EMBL" id="SDAM02000322">
    <property type="protein sequence ID" value="KAH6824709.1"/>
    <property type="molecule type" value="Genomic_DNA"/>
</dbReference>
<dbReference type="PANTHER" id="PTHR31676:SF109">
    <property type="entry name" value="OS05G0346400 PROTEIN"/>
    <property type="match status" value="1"/>
</dbReference>
<dbReference type="SUPFAM" id="SSF141562">
    <property type="entry name" value="At5g01610-like"/>
    <property type="match status" value="1"/>
</dbReference>
<organism evidence="1 2">
    <name type="scientific">Perilla frutescens var. hirtella</name>
    <name type="common">Perilla citriodora</name>
    <name type="synonym">Perilla setoyensis</name>
    <dbReference type="NCBI Taxonomy" id="608512"/>
    <lineage>
        <taxon>Eukaryota</taxon>
        <taxon>Viridiplantae</taxon>
        <taxon>Streptophyta</taxon>
        <taxon>Embryophyta</taxon>
        <taxon>Tracheophyta</taxon>
        <taxon>Spermatophyta</taxon>
        <taxon>Magnoliopsida</taxon>
        <taxon>eudicotyledons</taxon>
        <taxon>Gunneridae</taxon>
        <taxon>Pentapetalae</taxon>
        <taxon>asterids</taxon>
        <taxon>lamiids</taxon>
        <taxon>Lamiales</taxon>
        <taxon>Lamiaceae</taxon>
        <taxon>Nepetoideae</taxon>
        <taxon>Elsholtzieae</taxon>
        <taxon>Perilla</taxon>
    </lineage>
</organism>
<dbReference type="PANTHER" id="PTHR31676">
    <property type="entry name" value="T31J12.3 PROTEIN-RELATED"/>
    <property type="match status" value="1"/>
</dbReference>
<dbReference type="InterPro" id="IPR007493">
    <property type="entry name" value="DUF538"/>
</dbReference>
<name>A0AAD4P2V9_PERFH</name>
<gene>
    <name evidence="1" type="ORF">C2S53_009682</name>
</gene>
<comment type="caution">
    <text evidence="1">The sequence shown here is derived from an EMBL/GenBank/DDBJ whole genome shotgun (WGS) entry which is preliminary data.</text>
</comment>